<comment type="caution">
    <text evidence="3">The sequence shown here is derived from an EMBL/GenBank/DDBJ whole genome shotgun (WGS) entry which is preliminary data.</text>
</comment>
<organism evidence="3 4">
    <name type="scientific">Alteribacter keqinensis</name>
    <dbReference type="NCBI Taxonomy" id="2483800"/>
    <lineage>
        <taxon>Bacteria</taxon>
        <taxon>Bacillati</taxon>
        <taxon>Bacillota</taxon>
        <taxon>Bacilli</taxon>
        <taxon>Bacillales</taxon>
        <taxon>Bacillaceae</taxon>
        <taxon>Alteribacter</taxon>
    </lineage>
</organism>
<accession>A0A3M7TZ24</accession>
<gene>
    <name evidence="3" type="ORF">EBO34_07040</name>
</gene>
<evidence type="ECO:0000313" key="4">
    <source>
        <dbReference type="Proteomes" id="UP000278746"/>
    </source>
</evidence>
<comment type="similarity">
    <text evidence="1">Belongs to the UPF0749 family.</text>
</comment>
<sequence>MMKDRMMIFTVITTIIGFMVAVQFQTTKEPDVRDTRTVMELRQELTAEKEKQQELIEELATQEEMLEQLQNTGNVENVIEEAINGLKARAGLTEVSGEGVLIEIRPYFDENYQGGAIRTVPAHLVRMLINELNIYGAKDIAVGSQRIVSTTPIREVQGVTLINSRRMTTFPLQVRVLTDDPEQLHHYMMTSEVKEYLQYENLEFTSAPMTDITVPAYDQSMRVRYMAPVKEES</sequence>
<dbReference type="PANTHER" id="PTHR37313">
    <property type="entry name" value="UPF0749 PROTEIN RV1825"/>
    <property type="match status" value="1"/>
</dbReference>
<dbReference type="OrthoDB" id="2439649at2"/>
<protein>
    <submittedName>
        <fullName evidence="3">DUF881 domain-containing protein</fullName>
    </submittedName>
</protein>
<dbReference type="InterPro" id="IPR010273">
    <property type="entry name" value="DUF881"/>
</dbReference>
<evidence type="ECO:0000256" key="2">
    <source>
        <dbReference type="SAM" id="Coils"/>
    </source>
</evidence>
<dbReference type="EMBL" id="RHIB01000001">
    <property type="protein sequence ID" value="RNA69685.1"/>
    <property type="molecule type" value="Genomic_DNA"/>
</dbReference>
<dbReference type="Gene3D" id="3.30.70.1880">
    <property type="entry name" value="Protein of unknown function DUF881"/>
    <property type="match status" value="1"/>
</dbReference>
<reference evidence="3 4" key="1">
    <citation type="submission" date="2018-10" db="EMBL/GenBank/DDBJ databases">
        <title>Bacillus Keqinensis sp. nov., a moderately halophilic bacterium isolated from a saline-alkaline lake.</title>
        <authorList>
            <person name="Wang H."/>
        </authorList>
    </citation>
    <scope>NUCLEOTIDE SEQUENCE [LARGE SCALE GENOMIC DNA]</scope>
    <source>
        <strain evidence="3 4">KQ-3</strain>
    </source>
</reference>
<keyword evidence="4" id="KW-1185">Reference proteome</keyword>
<dbReference type="Pfam" id="PF05949">
    <property type="entry name" value="DUF881"/>
    <property type="match status" value="1"/>
</dbReference>
<name>A0A3M7TZ24_9BACI</name>
<dbReference type="Proteomes" id="UP000278746">
    <property type="component" value="Unassembled WGS sequence"/>
</dbReference>
<feature type="coiled-coil region" evidence="2">
    <location>
        <begin position="38"/>
        <end position="72"/>
    </location>
</feature>
<proteinExistence type="inferred from homology"/>
<dbReference type="PANTHER" id="PTHR37313:SF2">
    <property type="entry name" value="UPF0749 PROTEIN YLXX"/>
    <property type="match status" value="1"/>
</dbReference>
<dbReference type="AlphaFoldDB" id="A0A3M7TZ24"/>
<evidence type="ECO:0000313" key="3">
    <source>
        <dbReference type="EMBL" id="RNA69685.1"/>
    </source>
</evidence>
<evidence type="ECO:0000256" key="1">
    <source>
        <dbReference type="ARBA" id="ARBA00009108"/>
    </source>
</evidence>
<keyword evidence="2" id="KW-0175">Coiled coil</keyword>
<dbReference type="RefSeq" id="WP_122897200.1">
    <property type="nucleotide sequence ID" value="NZ_RHIB01000001.1"/>
</dbReference>